<dbReference type="AlphaFoldDB" id="A0A4R1RVZ8"/>
<feature type="transmembrane region" description="Helical" evidence="5">
    <location>
        <begin position="310"/>
        <end position="331"/>
    </location>
</feature>
<evidence type="ECO:0000256" key="5">
    <source>
        <dbReference type="SAM" id="Phobius"/>
    </source>
</evidence>
<dbReference type="GO" id="GO:0016020">
    <property type="term" value="C:membrane"/>
    <property type="evidence" value="ECO:0007669"/>
    <property type="project" value="UniProtKB-SubCell"/>
</dbReference>
<name>A0A4R1RVZ8_HYDET</name>
<feature type="transmembrane region" description="Helical" evidence="5">
    <location>
        <begin position="163"/>
        <end position="182"/>
    </location>
</feature>
<feature type="transmembrane region" description="Helical" evidence="5">
    <location>
        <begin position="189"/>
        <end position="221"/>
    </location>
</feature>
<feature type="transmembrane region" description="Helical" evidence="5">
    <location>
        <begin position="227"/>
        <end position="248"/>
    </location>
</feature>
<proteinExistence type="predicted"/>
<keyword evidence="2 5" id="KW-0812">Transmembrane</keyword>
<feature type="domain" description="O-antigen ligase-related" evidence="6">
    <location>
        <begin position="192"/>
        <end position="331"/>
    </location>
</feature>
<sequence>MNAYLKNGKIYIGNILYFLLLIYPTLVLGIAYIFKGDNVTTFEIILFALTIILCCMCCKYKINYFTVLQICIVLSLLVVSILREESSTDFLVFVSLMITLFFFEVFSNRYNLSENFSSYLLDKSKIYYISQIIFYIILIKSAIENGFQSGWGTEVLAGPFSLSHKLAYLLTYLVLIGVYLFVKKRSKLAIVFAIVNICLVLMTAVRTTLFAIAVIVLYFLVKKKAKSIIYVLLIAIIGLVILQQTNILDAVILKTDNSRLGGSISNGRPAIFLSSLQYLTNGSSILKYLFGGGISKLYSWNFHHYGLEIHAHNDFLNIAVCYGLPMLMVFIRQLKIFIYGKNAIWTLLFILSLAFFNGFFNYHEAVICMIFIKVFFEYTFNDVVIKIPNLKSFAE</sequence>
<keyword evidence="8" id="KW-1185">Reference proteome</keyword>
<evidence type="ECO:0000256" key="4">
    <source>
        <dbReference type="ARBA" id="ARBA00023136"/>
    </source>
</evidence>
<feature type="transmembrane region" description="Helical" evidence="5">
    <location>
        <begin position="269"/>
        <end position="290"/>
    </location>
</feature>
<dbReference type="OrthoDB" id="9796676at2"/>
<evidence type="ECO:0000313" key="7">
    <source>
        <dbReference type="EMBL" id="TCL70746.1"/>
    </source>
</evidence>
<keyword evidence="3 5" id="KW-1133">Transmembrane helix</keyword>
<feature type="transmembrane region" description="Helical" evidence="5">
    <location>
        <begin position="343"/>
        <end position="362"/>
    </location>
</feature>
<feature type="transmembrane region" description="Helical" evidence="5">
    <location>
        <begin position="64"/>
        <end position="82"/>
    </location>
</feature>
<feature type="transmembrane region" description="Helical" evidence="5">
    <location>
        <begin position="88"/>
        <end position="106"/>
    </location>
</feature>
<comment type="caution">
    <text evidence="7">The sequence shown here is derived from an EMBL/GenBank/DDBJ whole genome shotgun (WGS) entry which is preliminary data.</text>
</comment>
<evidence type="ECO:0000256" key="2">
    <source>
        <dbReference type="ARBA" id="ARBA00022692"/>
    </source>
</evidence>
<accession>A0A4R1RVZ8</accession>
<dbReference type="RefSeq" id="WP_132014024.1">
    <property type="nucleotide sequence ID" value="NZ_SLUN01000009.1"/>
</dbReference>
<dbReference type="Pfam" id="PF04932">
    <property type="entry name" value="Wzy_C"/>
    <property type="match status" value="1"/>
</dbReference>
<evidence type="ECO:0000256" key="1">
    <source>
        <dbReference type="ARBA" id="ARBA00004141"/>
    </source>
</evidence>
<dbReference type="EMBL" id="SLUN01000009">
    <property type="protein sequence ID" value="TCL70746.1"/>
    <property type="molecule type" value="Genomic_DNA"/>
</dbReference>
<evidence type="ECO:0000313" key="8">
    <source>
        <dbReference type="Proteomes" id="UP000295008"/>
    </source>
</evidence>
<organism evidence="7 8">
    <name type="scientific">Hydrogenispora ethanolica</name>
    <dbReference type="NCBI Taxonomy" id="1082276"/>
    <lineage>
        <taxon>Bacteria</taxon>
        <taxon>Bacillati</taxon>
        <taxon>Bacillota</taxon>
        <taxon>Hydrogenispora</taxon>
    </lineage>
</organism>
<protein>
    <recommendedName>
        <fullName evidence="6">O-antigen ligase-related domain-containing protein</fullName>
    </recommendedName>
</protein>
<dbReference type="Proteomes" id="UP000295008">
    <property type="component" value="Unassembled WGS sequence"/>
</dbReference>
<evidence type="ECO:0000256" key="3">
    <source>
        <dbReference type="ARBA" id="ARBA00022989"/>
    </source>
</evidence>
<reference evidence="7 8" key="1">
    <citation type="submission" date="2019-03" db="EMBL/GenBank/DDBJ databases">
        <title>Genomic Encyclopedia of Type Strains, Phase IV (KMG-IV): sequencing the most valuable type-strain genomes for metagenomic binning, comparative biology and taxonomic classification.</title>
        <authorList>
            <person name="Goeker M."/>
        </authorList>
    </citation>
    <scope>NUCLEOTIDE SEQUENCE [LARGE SCALE GENOMIC DNA]</scope>
    <source>
        <strain evidence="7 8">LX-B</strain>
    </source>
</reference>
<feature type="transmembrane region" description="Helical" evidence="5">
    <location>
        <begin position="40"/>
        <end position="57"/>
    </location>
</feature>
<keyword evidence="4 5" id="KW-0472">Membrane</keyword>
<dbReference type="InterPro" id="IPR007016">
    <property type="entry name" value="O-antigen_ligase-rel_domated"/>
</dbReference>
<feature type="transmembrane region" description="Helical" evidence="5">
    <location>
        <begin position="12"/>
        <end position="34"/>
    </location>
</feature>
<gene>
    <name evidence="7" type="ORF">EDC14_100963</name>
</gene>
<feature type="transmembrane region" description="Helical" evidence="5">
    <location>
        <begin position="126"/>
        <end position="143"/>
    </location>
</feature>
<evidence type="ECO:0000259" key="6">
    <source>
        <dbReference type="Pfam" id="PF04932"/>
    </source>
</evidence>
<comment type="subcellular location">
    <subcellularLocation>
        <location evidence="1">Membrane</location>
        <topology evidence="1">Multi-pass membrane protein</topology>
    </subcellularLocation>
</comment>